<keyword evidence="1" id="KW-0808">Transferase</keyword>
<dbReference type="SUPFAM" id="SSF55781">
    <property type="entry name" value="GAF domain-like"/>
    <property type="match status" value="1"/>
</dbReference>
<dbReference type="SMART" id="SM01012">
    <property type="entry name" value="ANTAR"/>
    <property type="match status" value="1"/>
</dbReference>
<reference evidence="6" key="2">
    <citation type="submission" date="2020-09" db="EMBL/GenBank/DDBJ databases">
        <authorList>
            <person name="Sun Q."/>
            <person name="Ohkuma M."/>
        </authorList>
    </citation>
    <scope>NUCLEOTIDE SEQUENCE</scope>
    <source>
        <strain evidence="6">JCM 3131</strain>
    </source>
</reference>
<dbReference type="InterPro" id="IPR011006">
    <property type="entry name" value="CheY-like_superfamily"/>
</dbReference>
<keyword evidence="4" id="KW-0804">Transcription</keyword>
<dbReference type="InterPro" id="IPR003018">
    <property type="entry name" value="GAF"/>
</dbReference>
<dbReference type="EMBL" id="BMQK01000004">
    <property type="protein sequence ID" value="GGQ53834.1"/>
    <property type="molecule type" value="Genomic_DNA"/>
</dbReference>
<organism evidence="6 7">
    <name type="scientific">Streptomyces ruber</name>
    <dbReference type="NCBI Taxonomy" id="83378"/>
    <lineage>
        <taxon>Bacteria</taxon>
        <taxon>Bacillati</taxon>
        <taxon>Actinomycetota</taxon>
        <taxon>Actinomycetes</taxon>
        <taxon>Kitasatosporales</taxon>
        <taxon>Streptomycetaceae</taxon>
        <taxon>Streptomyces</taxon>
    </lineage>
</organism>
<sequence>MPGSTPGPPEGQESAELPRVRRVADALIDLADVLAADFDQADFLYRVAGHCMDLLDISDAGVMLAAPGERLRLVAASSERMRPVELFELDAGEGPCCTAYHDATPVDHTISDAPQPRWPRFTSRAHRAGYLSVHAVPIRRREDVIGVLNLFRALPGALPEEDRHLARTLADATAISLTQRAALDHHRTLNRQLQHALDSRTTIEQAKGFLAATAGTDVDAAFQRMRAHARRHQMRLADLARAIVAGTIILSPPGAAGDQPSGPTGEV</sequence>
<keyword evidence="2" id="KW-0418">Kinase</keyword>
<evidence type="ECO:0000256" key="2">
    <source>
        <dbReference type="ARBA" id="ARBA00022777"/>
    </source>
</evidence>
<proteinExistence type="predicted"/>
<evidence type="ECO:0000256" key="4">
    <source>
        <dbReference type="ARBA" id="ARBA00023163"/>
    </source>
</evidence>
<dbReference type="AlphaFoldDB" id="A0A918BCS3"/>
<dbReference type="SUPFAM" id="SSF52172">
    <property type="entry name" value="CheY-like"/>
    <property type="match status" value="1"/>
</dbReference>
<evidence type="ECO:0000259" key="5">
    <source>
        <dbReference type="PROSITE" id="PS50921"/>
    </source>
</evidence>
<dbReference type="GO" id="GO:0016301">
    <property type="term" value="F:kinase activity"/>
    <property type="evidence" value="ECO:0007669"/>
    <property type="project" value="UniProtKB-KW"/>
</dbReference>
<evidence type="ECO:0000256" key="1">
    <source>
        <dbReference type="ARBA" id="ARBA00022679"/>
    </source>
</evidence>
<dbReference type="Proteomes" id="UP000620156">
    <property type="component" value="Unassembled WGS sequence"/>
</dbReference>
<dbReference type="InterPro" id="IPR012074">
    <property type="entry name" value="GAF_ANTAR"/>
</dbReference>
<gene>
    <name evidence="6" type="ORF">GCM10010145_24020</name>
</gene>
<dbReference type="Gene3D" id="1.10.10.10">
    <property type="entry name" value="Winged helix-like DNA-binding domain superfamily/Winged helix DNA-binding domain"/>
    <property type="match status" value="1"/>
</dbReference>
<dbReference type="Gene3D" id="3.30.450.40">
    <property type="match status" value="1"/>
</dbReference>
<name>A0A918BCS3_9ACTN</name>
<feature type="domain" description="ANTAR" evidence="5">
    <location>
        <begin position="183"/>
        <end position="244"/>
    </location>
</feature>
<evidence type="ECO:0000256" key="3">
    <source>
        <dbReference type="ARBA" id="ARBA00023015"/>
    </source>
</evidence>
<reference evidence="6" key="1">
    <citation type="journal article" date="2014" name="Int. J. Syst. Evol. Microbiol.">
        <title>Complete genome sequence of Corynebacterium casei LMG S-19264T (=DSM 44701T), isolated from a smear-ripened cheese.</title>
        <authorList>
            <consortium name="US DOE Joint Genome Institute (JGI-PGF)"/>
            <person name="Walter F."/>
            <person name="Albersmeier A."/>
            <person name="Kalinowski J."/>
            <person name="Ruckert C."/>
        </authorList>
    </citation>
    <scope>NUCLEOTIDE SEQUENCE</scope>
    <source>
        <strain evidence="6">JCM 3131</strain>
    </source>
</reference>
<accession>A0A918BCS3</accession>
<keyword evidence="7" id="KW-1185">Reference proteome</keyword>
<dbReference type="InterPro" id="IPR005561">
    <property type="entry name" value="ANTAR"/>
</dbReference>
<evidence type="ECO:0000313" key="7">
    <source>
        <dbReference type="Proteomes" id="UP000620156"/>
    </source>
</evidence>
<protein>
    <submittedName>
        <fullName evidence="6">Transcriptional regulator</fullName>
    </submittedName>
</protein>
<keyword evidence="3" id="KW-0805">Transcription regulation</keyword>
<dbReference type="PIRSF" id="PIRSF036625">
    <property type="entry name" value="GAF_ANTAR"/>
    <property type="match status" value="1"/>
</dbReference>
<dbReference type="InterPro" id="IPR029016">
    <property type="entry name" value="GAF-like_dom_sf"/>
</dbReference>
<dbReference type="PROSITE" id="PS50921">
    <property type="entry name" value="ANTAR"/>
    <property type="match status" value="1"/>
</dbReference>
<evidence type="ECO:0000313" key="6">
    <source>
        <dbReference type="EMBL" id="GGQ53834.1"/>
    </source>
</evidence>
<dbReference type="Pfam" id="PF03861">
    <property type="entry name" value="ANTAR"/>
    <property type="match status" value="1"/>
</dbReference>
<dbReference type="SMART" id="SM00065">
    <property type="entry name" value="GAF"/>
    <property type="match status" value="1"/>
</dbReference>
<comment type="caution">
    <text evidence="6">The sequence shown here is derived from an EMBL/GenBank/DDBJ whole genome shotgun (WGS) entry which is preliminary data.</text>
</comment>
<dbReference type="InterPro" id="IPR036388">
    <property type="entry name" value="WH-like_DNA-bd_sf"/>
</dbReference>
<dbReference type="GO" id="GO:0003723">
    <property type="term" value="F:RNA binding"/>
    <property type="evidence" value="ECO:0007669"/>
    <property type="project" value="InterPro"/>
</dbReference>
<dbReference type="Pfam" id="PF13185">
    <property type="entry name" value="GAF_2"/>
    <property type="match status" value="1"/>
</dbReference>